<dbReference type="AlphaFoldDB" id="E3N235"/>
<dbReference type="HOGENOM" id="CLU_042576_3_1_1"/>
<evidence type="ECO:0000313" key="2">
    <source>
        <dbReference type="Proteomes" id="UP000008281"/>
    </source>
</evidence>
<keyword evidence="2" id="KW-1185">Reference proteome</keyword>
<protein>
    <recommendedName>
        <fullName evidence="3">DUF38 domain-containing protein</fullName>
    </recommendedName>
</protein>
<accession>E3N235</accession>
<dbReference type="Proteomes" id="UP000008281">
    <property type="component" value="Unassembled WGS sequence"/>
</dbReference>
<dbReference type="PANTHER" id="PTHR31379:SF1">
    <property type="entry name" value="F-BOX C PROTEIN-RELATED"/>
    <property type="match status" value="1"/>
</dbReference>
<dbReference type="Pfam" id="PF12078">
    <property type="entry name" value="DUF3557"/>
    <property type="match status" value="1"/>
</dbReference>
<reference evidence="1" key="1">
    <citation type="submission" date="2007-07" db="EMBL/GenBank/DDBJ databases">
        <title>PCAP assembly of the Caenorhabditis remanei genome.</title>
        <authorList>
            <consortium name="The Caenorhabditis remanei Sequencing Consortium"/>
            <person name="Wilson R.K."/>
        </authorList>
    </citation>
    <scope>NUCLEOTIDE SEQUENCE [LARGE SCALE GENOMIC DNA]</scope>
    <source>
        <strain evidence="1">PB4641</strain>
    </source>
</reference>
<name>E3N235_CAERE</name>
<sequence>MPFPLTYPGFKCVLEHLEVVKRVHIIARAPSLQKIDKLIPLRLRDYYIICDEMTINNWRIRYSDNDEVKFEMNGKTFSREGSAGLEDKMKNLVNFYFCGRRIIHVDKLCLFDGLLPDFLPVDMKFKVNSLTAPFLFDTALPFIDPRSFPLKTLATIANAPILDDPVVQSAETLHLNLVYCRRFPVKDLKKLNNHTVVLEHCSSSRLDMVSLIKYHIETKQDIRTTFVISTGKINVIREMFSDLELAFDEFQCDFECDFDVNERFLVGSSRYSIPYNNESRIQVYAIDVPEQRRYNIIVKPVSGL</sequence>
<dbReference type="InterPro" id="IPR021942">
    <property type="entry name" value="DUF3557"/>
</dbReference>
<gene>
    <name evidence="1" type="ORF">CRE_17448</name>
</gene>
<evidence type="ECO:0000313" key="1">
    <source>
        <dbReference type="EMBL" id="EFO83992.1"/>
    </source>
</evidence>
<evidence type="ECO:0008006" key="3">
    <source>
        <dbReference type="Google" id="ProtNLM"/>
    </source>
</evidence>
<dbReference type="PANTHER" id="PTHR31379">
    <property type="entry name" value="F-BOX C PROTEIN-RELATED-RELATED"/>
    <property type="match status" value="1"/>
</dbReference>
<dbReference type="EMBL" id="DS268511">
    <property type="protein sequence ID" value="EFO83992.1"/>
    <property type="molecule type" value="Genomic_DNA"/>
</dbReference>
<organism evidence="2">
    <name type="scientific">Caenorhabditis remanei</name>
    <name type="common">Caenorhabditis vulgaris</name>
    <dbReference type="NCBI Taxonomy" id="31234"/>
    <lineage>
        <taxon>Eukaryota</taxon>
        <taxon>Metazoa</taxon>
        <taxon>Ecdysozoa</taxon>
        <taxon>Nematoda</taxon>
        <taxon>Chromadorea</taxon>
        <taxon>Rhabditida</taxon>
        <taxon>Rhabditina</taxon>
        <taxon>Rhabditomorpha</taxon>
        <taxon>Rhabditoidea</taxon>
        <taxon>Rhabditidae</taxon>
        <taxon>Peloderinae</taxon>
        <taxon>Caenorhabditis</taxon>
    </lineage>
</organism>
<dbReference type="InParanoid" id="E3N235"/>
<proteinExistence type="predicted"/>